<dbReference type="Gramene" id="rna14018">
    <property type="protein sequence ID" value="RHN66103.1"/>
    <property type="gene ID" value="gene14018"/>
</dbReference>
<accession>A0A396INH0</accession>
<organism evidence="1">
    <name type="scientific">Medicago truncatula</name>
    <name type="common">Barrel medic</name>
    <name type="synonym">Medicago tribuloides</name>
    <dbReference type="NCBI Taxonomy" id="3880"/>
    <lineage>
        <taxon>Eukaryota</taxon>
        <taxon>Viridiplantae</taxon>
        <taxon>Streptophyta</taxon>
        <taxon>Embryophyta</taxon>
        <taxon>Tracheophyta</taxon>
        <taxon>Spermatophyta</taxon>
        <taxon>Magnoliopsida</taxon>
        <taxon>eudicotyledons</taxon>
        <taxon>Gunneridae</taxon>
        <taxon>Pentapetalae</taxon>
        <taxon>rosids</taxon>
        <taxon>fabids</taxon>
        <taxon>Fabales</taxon>
        <taxon>Fabaceae</taxon>
        <taxon>Papilionoideae</taxon>
        <taxon>50 kb inversion clade</taxon>
        <taxon>NPAAA clade</taxon>
        <taxon>Hologalegina</taxon>
        <taxon>IRL clade</taxon>
        <taxon>Trifolieae</taxon>
        <taxon>Medicago</taxon>
    </lineage>
</organism>
<proteinExistence type="predicted"/>
<sequence>MQYGNSKFISLTDKITAISIQNMADSIVAYGNYNKSKNMYTKILFFSSDSSPVDCCFF</sequence>
<comment type="caution">
    <text evidence="1">The sequence shown here is derived from an EMBL/GenBank/DDBJ whole genome shotgun (WGS) entry which is preliminary data.</text>
</comment>
<evidence type="ECO:0000313" key="1">
    <source>
        <dbReference type="EMBL" id="RHN66103.1"/>
    </source>
</evidence>
<name>A0A396INH0_MEDTR</name>
<dbReference type="EMBL" id="PSQE01000003">
    <property type="protein sequence ID" value="RHN66103.1"/>
    <property type="molecule type" value="Genomic_DNA"/>
</dbReference>
<dbReference type="AlphaFoldDB" id="A0A396INH0"/>
<protein>
    <submittedName>
        <fullName evidence="1">Uncharacterized protein</fullName>
    </submittedName>
</protein>
<reference evidence="1" key="1">
    <citation type="journal article" date="2018" name="Nat. Plants">
        <title>Whole-genome landscape of Medicago truncatula symbiotic genes.</title>
        <authorList>
            <person name="Pecrix Y."/>
            <person name="Gamas P."/>
            <person name="Carrere S."/>
        </authorList>
    </citation>
    <scope>NUCLEOTIDE SEQUENCE</scope>
    <source>
        <tissue evidence="1">Leaves</tissue>
    </source>
</reference>
<dbReference type="Proteomes" id="UP000265566">
    <property type="component" value="Chromosome 3"/>
</dbReference>
<gene>
    <name evidence="1" type="ORF">MtrunA17_Chr3g0087131</name>
</gene>